<feature type="transmembrane region" description="Helical" evidence="1">
    <location>
        <begin position="79"/>
        <end position="106"/>
    </location>
</feature>
<feature type="transmembrane region" description="Helical" evidence="1">
    <location>
        <begin position="118"/>
        <end position="144"/>
    </location>
</feature>
<proteinExistence type="predicted"/>
<feature type="transmembrane region" description="Helical" evidence="1">
    <location>
        <begin position="175"/>
        <end position="191"/>
    </location>
</feature>
<protein>
    <recommendedName>
        <fullName evidence="4">DUF4386 domain-containing protein</fullName>
    </recommendedName>
</protein>
<sequence>MTSRDNFISAGAAALLAVLFPFYWITFLGQTFDGFEAALKQDLLTFNWRDLLFVLIGALEVCVYLSLSNHLKSHFNARSARILLCAMAAVVAIFHSTVLFDIYLALTNQNTLSEITGIVAMVVAFGSLGLYTLFAAVFSIVCLINKHLPPLLKVFSVLMLLMSILQMTLVLSFTNVFLFPAALLVLSIYFVKDKEELEVI</sequence>
<organism evidence="2 3">
    <name type="scientific">Pseudoalteromonas spongiae</name>
    <dbReference type="NCBI Taxonomy" id="298657"/>
    <lineage>
        <taxon>Bacteria</taxon>
        <taxon>Pseudomonadati</taxon>
        <taxon>Pseudomonadota</taxon>
        <taxon>Gammaproteobacteria</taxon>
        <taxon>Alteromonadales</taxon>
        <taxon>Pseudoalteromonadaceae</taxon>
        <taxon>Pseudoalteromonas</taxon>
    </lineage>
</organism>
<gene>
    <name evidence="2" type="ORF">WAE96_15190</name>
</gene>
<keyword evidence="1" id="KW-0472">Membrane</keyword>
<keyword evidence="1" id="KW-0812">Transmembrane</keyword>
<accession>A0ABU8EVM3</accession>
<evidence type="ECO:0000256" key="1">
    <source>
        <dbReference type="SAM" id="Phobius"/>
    </source>
</evidence>
<reference evidence="2 3" key="1">
    <citation type="submission" date="2023-12" db="EMBL/GenBank/DDBJ databases">
        <title>Friends and Foes: Symbiotic and Algicidal bacterial influence on Karenia brevis blooms.</title>
        <authorList>
            <person name="Fei C."/>
            <person name="Mohamed A.R."/>
            <person name="Booker A."/>
            <person name="Arshad M."/>
            <person name="Klass S."/>
            <person name="Ahn S."/>
            <person name="Gilbert P.M."/>
            <person name="Heil C.A."/>
            <person name="Martinez J.M."/>
            <person name="Amin S.A."/>
        </authorList>
    </citation>
    <scope>NUCLEOTIDE SEQUENCE [LARGE SCALE GENOMIC DNA]</scope>
    <source>
        <strain evidence="2 3">CE15</strain>
    </source>
</reference>
<feature type="transmembrane region" description="Helical" evidence="1">
    <location>
        <begin position="151"/>
        <end position="169"/>
    </location>
</feature>
<comment type="caution">
    <text evidence="2">The sequence shown here is derived from an EMBL/GenBank/DDBJ whole genome shotgun (WGS) entry which is preliminary data.</text>
</comment>
<dbReference type="EMBL" id="JBAWKS010000002">
    <property type="protein sequence ID" value="MEI4551015.1"/>
    <property type="molecule type" value="Genomic_DNA"/>
</dbReference>
<feature type="transmembrane region" description="Helical" evidence="1">
    <location>
        <begin position="46"/>
        <end position="67"/>
    </location>
</feature>
<name>A0ABU8EVM3_9GAMM</name>
<keyword evidence="3" id="KW-1185">Reference proteome</keyword>
<keyword evidence="1" id="KW-1133">Transmembrane helix</keyword>
<dbReference type="Proteomes" id="UP001382455">
    <property type="component" value="Unassembled WGS sequence"/>
</dbReference>
<evidence type="ECO:0000313" key="3">
    <source>
        <dbReference type="Proteomes" id="UP001382455"/>
    </source>
</evidence>
<evidence type="ECO:0008006" key="4">
    <source>
        <dbReference type="Google" id="ProtNLM"/>
    </source>
</evidence>
<evidence type="ECO:0000313" key="2">
    <source>
        <dbReference type="EMBL" id="MEI4551015.1"/>
    </source>
</evidence>
<feature type="transmembrane region" description="Helical" evidence="1">
    <location>
        <begin position="7"/>
        <end position="26"/>
    </location>
</feature>
<dbReference type="RefSeq" id="WP_336436059.1">
    <property type="nucleotide sequence ID" value="NZ_JBAWKS010000002.1"/>
</dbReference>